<keyword evidence="2" id="KW-0812">Transmembrane</keyword>
<keyword evidence="2" id="KW-1133">Transmembrane helix</keyword>
<feature type="region of interest" description="Disordered" evidence="1">
    <location>
        <begin position="47"/>
        <end position="96"/>
    </location>
</feature>
<sequence length="356" mass="41929">MKNDNDNRKGPFMNEPYLEMYFHKSAEYNRQEIRSEHAIYGKIINCSVQKKQANEDDENDKGDNDEKEVKKKMKKNAEQSRGEEEEENKKKKKRAIATTPITVPILAKIRQEKNKSKEMTLIGPINYQVQYNCLSDFQTLEHNDKRTTFAPSESHSKTLHRHNNMLWSIYDDENASAHPNAIRLSIPKPCHYNSRDRHHSALIYHRANQCDLSSLVLLCCFWNFLQKFSFFFFFLKHNANKKKIIIINKWTNAKPVIGSQRQRKKPFVEVYDNQYTLLCDFPFRTLHHVADVPFPCTPDKIPAEPLSSEHKLLWQDMQNYLQQKKQQQNDNLQVDITVNANNNDNNNNNNNNNNMI</sequence>
<accession>X6MCU0</accession>
<dbReference type="AlphaFoldDB" id="X6MCU0"/>
<proteinExistence type="predicted"/>
<evidence type="ECO:0000313" key="4">
    <source>
        <dbReference type="Proteomes" id="UP000023152"/>
    </source>
</evidence>
<evidence type="ECO:0000313" key="3">
    <source>
        <dbReference type="EMBL" id="ETO11267.1"/>
    </source>
</evidence>
<keyword evidence="2" id="KW-0472">Membrane</keyword>
<evidence type="ECO:0000256" key="2">
    <source>
        <dbReference type="SAM" id="Phobius"/>
    </source>
</evidence>
<feature type="transmembrane region" description="Helical" evidence="2">
    <location>
        <begin position="215"/>
        <end position="235"/>
    </location>
</feature>
<gene>
    <name evidence="3" type="ORF">RFI_26109</name>
</gene>
<name>X6MCU0_RETFI</name>
<reference evidence="3 4" key="1">
    <citation type="journal article" date="2013" name="Curr. Biol.">
        <title>The Genome of the Foraminiferan Reticulomyxa filosa.</title>
        <authorList>
            <person name="Glockner G."/>
            <person name="Hulsmann N."/>
            <person name="Schleicher M."/>
            <person name="Noegel A.A."/>
            <person name="Eichinger L."/>
            <person name="Gallinger C."/>
            <person name="Pawlowski J."/>
            <person name="Sierra R."/>
            <person name="Euteneuer U."/>
            <person name="Pillet L."/>
            <person name="Moustafa A."/>
            <person name="Platzer M."/>
            <person name="Groth M."/>
            <person name="Szafranski K."/>
            <person name="Schliwa M."/>
        </authorList>
    </citation>
    <scope>NUCLEOTIDE SEQUENCE [LARGE SCALE GENOMIC DNA]</scope>
</reference>
<dbReference type="Proteomes" id="UP000023152">
    <property type="component" value="Unassembled WGS sequence"/>
</dbReference>
<keyword evidence="4" id="KW-1185">Reference proteome</keyword>
<comment type="caution">
    <text evidence="3">The sequence shown here is derived from an EMBL/GenBank/DDBJ whole genome shotgun (WGS) entry which is preliminary data.</text>
</comment>
<protein>
    <submittedName>
        <fullName evidence="3">Leucine-rich repeat-containing protein</fullName>
    </submittedName>
</protein>
<dbReference type="EMBL" id="ASPP01022603">
    <property type="protein sequence ID" value="ETO11267.1"/>
    <property type="molecule type" value="Genomic_DNA"/>
</dbReference>
<evidence type="ECO:0000256" key="1">
    <source>
        <dbReference type="SAM" id="MobiDB-lite"/>
    </source>
</evidence>
<feature type="compositionally biased region" description="Basic and acidic residues" evidence="1">
    <location>
        <begin position="61"/>
        <end position="82"/>
    </location>
</feature>
<organism evidence="3 4">
    <name type="scientific">Reticulomyxa filosa</name>
    <dbReference type="NCBI Taxonomy" id="46433"/>
    <lineage>
        <taxon>Eukaryota</taxon>
        <taxon>Sar</taxon>
        <taxon>Rhizaria</taxon>
        <taxon>Retaria</taxon>
        <taxon>Foraminifera</taxon>
        <taxon>Monothalamids</taxon>
        <taxon>Reticulomyxidae</taxon>
        <taxon>Reticulomyxa</taxon>
    </lineage>
</organism>